<dbReference type="EMBL" id="JAVFWL010000001">
    <property type="protein sequence ID" value="KAK6728379.1"/>
    <property type="molecule type" value="Genomic_DNA"/>
</dbReference>
<dbReference type="Proteomes" id="UP001303046">
    <property type="component" value="Unassembled WGS sequence"/>
</dbReference>
<gene>
    <name evidence="1" type="primary">Necator_chrI.g1932</name>
    <name evidence="1" type="ORF">RB195_005806</name>
</gene>
<proteinExistence type="predicted"/>
<sequence>MILRARLKSGVAMRQSGENLQDKLQTVCRSSGLFLDEIPTTQTEIIELSDYFGRAHVGSSGDFLGDAREYESWEEAWPEGT</sequence>
<evidence type="ECO:0000313" key="1">
    <source>
        <dbReference type="EMBL" id="KAK6728379.1"/>
    </source>
</evidence>
<accession>A0ABR1BPM6</accession>
<comment type="caution">
    <text evidence="1">The sequence shown here is derived from an EMBL/GenBank/DDBJ whole genome shotgun (WGS) entry which is preliminary data.</text>
</comment>
<name>A0ABR1BPM6_NECAM</name>
<reference evidence="1 2" key="1">
    <citation type="submission" date="2023-08" db="EMBL/GenBank/DDBJ databases">
        <title>A Necator americanus chromosomal reference genome.</title>
        <authorList>
            <person name="Ilik V."/>
            <person name="Petrzelkova K.J."/>
            <person name="Pardy F."/>
            <person name="Fuh T."/>
            <person name="Niatou-Singa F.S."/>
            <person name="Gouil Q."/>
            <person name="Baker L."/>
            <person name="Ritchie M.E."/>
            <person name="Jex A.R."/>
            <person name="Gazzola D."/>
            <person name="Li H."/>
            <person name="Toshio Fujiwara R."/>
            <person name="Zhan B."/>
            <person name="Aroian R.V."/>
            <person name="Pafco B."/>
            <person name="Schwarz E.M."/>
        </authorList>
    </citation>
    <scope>NUCLEOTIDE SEQUENCE [LARGE SCALE GENOMIC DNA]</scope>
    <source>
        <strain evidence="1 2">Aroian</strain>
        <tissue evidence="1">Whole animal</tissue>
    </source>
</reference>
<evidence type="ECO:0000313" key="2">
    <source>
        <dbReference type="Proteomes" id="UP001303046"/>
    </source>
</evidence>
<protein>
    <submittedName>
        <fullName evidence="1">Uncharacterized protein</fullName>
    </submittedName>
</protein>
<keyword evidence="2" id="KW-1185">Reference proteome</keyword>
<organism evidence="1 2">
    <name type="scientific">Necator americanus</name>
    <name type="common">Human hookworm</name>
    <dbReference type="NCBI Taxonomy" id="51031"/>
    <lineage>
        <taxon>Eukaryota</taxon>
        <taxon>Metazoa</taxon>
        <taxon>Ecdysozoa</taxon>
        <taxon>Nematoda</taxon>
        <taxon>Chromadorea</taxon>
        <taxon>Rhabditida</taxon>
        <taxon>Rhabditina</taxon>
        <taxon>Rhabditomorpha</taxon>
        <taxon>Strongyloidea</taxon>
        <taxon>Ancylostomatidae</taxon>
        <taxon>Bunostominae</taxon>
        <taxon>Necator</taxon>
    </lineage>
</organism>